<reference evidence="3 4" key="1">
    <citation type="submission" date="2020-08" db="EMBL/GenBank/DDBJ databases">
        <title>Sequencing the genomes of 1000 actinobacteria strains.</title>
        <authorList>
            <person name="Klenk H.-P."/>
        </authorList>
    </citation>
    <scope>NUCLEOTIDE SEQUENCE [LARGE SCALE GENOMIC DNA]</scope>
    <source>
        <strain evidence="3 4">DSM 43582</strain>
    </source>
</reference>
<comment type="caution">
    <text evidence="3">The sequence shown here is derived from an EMBL/GenBank/DDBJ whole genome shotgun (WGS) entry which is preliminary data.</text>
</comment>
<keyword evidence="4" id="KW-1185">Reference proteome</keyword>
<sequence length="234" mass="25087">MTMNGYYGGYPQQNQPPPQGYYPPPPMGYQGYPPPPRPPQRDSRAGLIIVCVFVAITLIGFALVVVYNTGLLSPKTDPEQLVMPLVGQCTDASEIVIHGPIKVVDCALPTATKKIVTSEIVSGGGKPVECPDPQILVITDGYRDGQYTVAHSCAAPNLTIGNCYEKIGSSYNYDATCASSSGRLDRKLPGVTDTKVCDTSAEGDYVGKIAFTTVQHFHYVDQKEGATYCFVPVG</sequence>
<gene>
    <name evidence="3" type="ORF">BJY24_003131</name>
</gene>
<name>A0A7W9PEN6_9NOCA</name>
<evidence type="ECO:0000313" key="4">
    <source>
        <dbReference type="Proteomes" id="UP000540412"/>
    </source>
</evidence>
<feature type="transmembrane region" description="Helical" evidence="2">
    <location>
        <begin position="45"/>
        <end position="67"/>
    </location>
</feature>
<organism evidence="3 4">
    <name type="scientific">Nocardia transvalensis</name>
    <dbReference type="NCBI Taxonomy" id="37333"/>
    <lineage>
        <taxon>Bacteria</taxon>
        <taxon>Bacillati</taxon>
        <taxon>Actinomycetota</taxon>
        <taxon>Actinomycetes</taxon>
        <taxon>Mycobacteriales</taxon>
        <taxon>Nocardiaceae</taxon>
        <taxon>Nocardia</taxon>
    </lineage>
</organism>
<feature type="compositionally biased region" description="Pro residues" evidence="1">
    <location>
        <begin position="14"/>
        <end position="38"/>
    </location>
</feature>
<evidence type="ECO:0000256" key="2">
    <source>
        <dbReference type="SAM" id="Phobius"/>
    </source>
</evidence>
<accession>A0A7W9PEN6</accession>
<feature type="region of interest" description="Disordered" evidence="1">
    <location>
        <begin position="1"/>
        <end position="40"/>
    </location>
</feature>
<protein>
    <submittedName>
        <fullName evidence="3">Uncharacterized protein</fullName>
    </submittedName>
</protein>
<dbReference type="Proteomes" id="UP000540412">
    <property type="component" value="Unassembled WGS sequence"/>
</dbReference>
<dbReference type="EMBL" id="JACHIT010000001">
    <property type="protein sequence ID" value="MBB5914264.1"/>
    <property type="molecule type" value="Genomic_DNA"/>
</dbReference>
<feature type="compositionally biased region" description="Low complexity" evidence="1">
    <location>
        <begin position="1"/>
        <end position="13"/>
    </location>
</feature>
<keyword evidence="2" id="KW-1133">Transmembrane helix</keyword>
<dbReference type="AlphaFoldDB" id="A0A7W9PEN6"/>
<keyword evidence="2" id="KW-0472">Membrane</keyword>
<dbReference type="RefSeq" id="WP_040751252.1">
    <property type="nucleotide sequence ID" value="NZ_JACHIT010000001.1"/>
</dbReference>
<evidence type="ECO:0000256" key="1">
    <source>
        <dbReference type="SAM" id="MobiDB-lite"/>
    </source>
</evidence>
<proteinExistence type="predicted"/>
<evidence type="ECO:0000313" key="3">
    <source>
        <dbReference type="EMBL" id="MBB5914264.1"/>
    </source>
</evidence>
<keyword evidence="2" id="KW-0812">Transmembrane</keyword>